<proteinExistence type="predicted"/>
<keyword evidence="1" id="KW-0378">Hydrolase</keyword>
<dbReference type="NCBIfam" id="TIGR02276">
    <property type="entry name" value="beta_rpt_yvtn"/>
    <property type="match status" value="1"/>
</dbReference>
<dbReference type="PANTHER" id="PTHR47197:SF3">
    <property type="entry name" value="DIHYDRO-HEME D1 DEHYDROGENASE"/>
    <property type="match status" value="1"/>
</dbReference>
<gene>
    <name evidence="3" type="ORF">GCM10022210_12670</name>
</gene>
<evidence type="ECO:0000313" key="3">
    <source>
        <dbReference type="EMBL" id="GAA3965679.1"/>
    </source>
</evidence>
<sequence length="816" mass="89323">MKQKFIVGLCALTLSALTVCAQTPGKIAQTQQVLLPNGWKLSPAGTSLPLGDLPLNIQLSASGKLLAVTNNGQSTQSVQLIDPKNEQLLDEKVIAKSWYGLAFSHDERKLYASGGNDNWVYVFNIANNKLGKPDTIRLAPNKWPKSKVCPTGITVNKADTRLYTVTKEDSLLYIVNPNQGKTLKTVKLPAEAYACTLSPDEKTLYISLWGGDKLGIYNIATDKLSTLNTESHPNELLLNKKGTILYVANANDNSVSVINTTTHKTLENIATALFPTRLTGSTTNGLALSADEKTLYIANADNNCLAVFDVSQAGSSRSMGFIPVGWYPTNIKMLGKKIIVSNGKGFTSMANPKGPQPVLKTDNSGYKQGATNSREQYIGGLFKGTLSFINTPSAIQLKALTKQVYANTPFTSAKAKTAAGETGNPIPRRMGEKSPIKYVFYIIKENRTYDQVLGDMPQGNGDTSLCIFGKKVTPNHHAIANEFVLLDNFYVDAEVSADGHNWSMAAYGTDFVEKTWPTSYGGRGGNYDFEGTRKAAYPRDGFIWDYCKRAGLSYRTYGEFVTDGNPGKASLKSLEGHFCQQSPGFDLAVKDVKRTQIWAHDFDSLLAINAVPRFNTIRISNDHTSGQRKGAISPIAAVGDNDQAIGQFIEHLSKSSIWKESVVFILEDDAQNGPDHVDAHRSPVFVAGPYVKRNQVIHGMYSTSGVLRTMELILGLPPMSQYDAAAMPLFDCFTNKPDFSPYVTKAPQVDLEQRNMAVNESSRRSELFNLAKEDAAPDIELNEVVWKSVKGENAIMPAPKRSAFVLLEPKKEEDDD</sequence>
<dbReference type="Proteomes" id="UP001500742">
    <property type="component" value="Unassembled WGS sequence"/>
</dbReference>
<dbReference type="EMBL" id="BAAAZC010000009">
    <property type="protein sequence ID" value="GAA3965679.1"/>
    <property type="molecule type" value="Genomic_DNA"/>
</dbReference>
<comment type="caution">
    <text evidence="3">The sequence shown here is derived from an EMBL/GenBank/DDBJ whole genome shotgun (WGS) entry which is preliminary data.</text>
</comment>
<dbReference type="Pfam" id="PF10282">
    <property type="entry name" value="Lactonase"/>
    <property type="match status" value="1"/>
</dbReference>
<feature type="signal peptide" evidence="2">
    <location>
        <begin position="1"/>
        <end position="21"/>
    </location>
</feature>
<dbReference type="Pfam" id="PF04185">
    <property type="entry name" value="Phosphoesterase"/>
    <property type="match status" value="1"/>
</dbReference>
<dbReference type="InterPro" id="IPR017850">
    <property type="entry name" value="Alkaline_phosphatase_core_sf"/>
</dbReference>
<organism evidence="3 4">
    <name type="scientific">Mucilaginibacter dorajii</name>
    <dbReference type="NCBI Taxonomy" id="692994"/>
    <lineage>
        <taxon>Bacteria</taxon>
        <taxon>Pseudomonadati</taxon>
        <taxon>Bacteroidota</taxon>
        <taxon>Sphingobacteriia</taxon>
        <taxon>Sphingobacteriales</taxon>
        <taxon>Sphingobacteriaceae</taxon>
        <taxon>Mucilaginibacter</taxon>
    </lineage>
</organism>
<dbReference type="Gene3D" id="3.40.720.10">
    <property type="entry name" value="Alkaline Phosphatase, subunit A"/>
    <property type="match status" value="2"/>
</dbReference>
<protein>
    <submittedName>
        <fullName evidence="3">Alkaline phosphatase family protein</fullName>
    </submittedName>
</protein>
<keyword evidence="2" id="KW-0732">Signal</keyword>
<evidence type="ECO:0000256" key="1">
    <source>
        <dbReference type="ARBA" id="ARBA00022801"/>
    </source>
</evidence>
<dbReference type="InterPro" id="IPR019405">
    <property type="entry name" value="Lactonase_7-beta_prop"/>
</dbReference>
<feature type="chain" id="PRO_5047436599" evidence="2">
    <location>
        <begin position="22"/>
        <end position="816"/>
    </location>
</feature>
<dbReference type="RefSeq" id="WP_259088504.1">
    <property type="nucleotide sequence ID" value="NZ_BAAAZC010000009.1"/>
</dbReference>
<keyword evidence="4" id="KW-1185">Reference proteome</keyword>
<dbReference type="InterPro" id="IPR011964">
    <property type="entry name" value="YVTN_b-propeller_repeat"/>
</dbReference>
<name>A0ABP7PHL9_9SPHI</name>
<dbReference type="SUPFAM" id="SSF53649">
    <property type="entry name" value="Alkaline phosphatase-like"/>
    <property type="match status" value="1"/>
</dbReference>
<dbReference type="Gene3D" id="2.130.10.10">
    <property type="entry name" value="YVTN repeat-like/Quinoprotein amine dehydrogenase"/>
    <property type="match status" value="2"/>
</dbReference>
<dbReference type="InterPro" id="IPR011048">
    <property type="entry name" value="Haem_d1_sf"/>
</dbReference>
<dbReference type="InterPro" id="IPR015943">
    <property type="entry name" value="WD40/YVTN_repeat-like_dom_sf"/>
</dbReference>
<dbReference type="PANTHER" id="PTHR47197">
    <property type="entry name" value="PROTEIN NIRF"/>
    <property type="match status" value="1"/>
</dbReference>
<accession>A0ABP7PHL9</accession>
<dbReference type="InterPro" id="IPR051200">
    <property type="entry name" value="Host-pathogen_enzymatic-act"/>
</dbReference>
<dbReference type="SUPFAM" id="SSF51004">
    <property type="entry name" value="C-terminal (heme d1) domain of cytochrome cd1-nitrite reductase"/>
    <property type="match status" value="1"/>
</dbReference>
<reference evidence="4" key="1">
    <citation type="journal article" date="2019" name="Int. J. Syst. Evol. Microbiol.">
        <title>The Global Catalogue of Microorganisms (GCM) 10K type strain sequencing project: providing services to taxonomists for standard genome sequencing and annotation.</title>
        <authorList>
            <consortium name="The Broad Institute Genomics Platform"/>
            <consortium name="The Broad Institute Genome Sequencing Center for Infectious Disease"/>
            <person name="Wu L."/>
            <person name="Ma J."/>
        </authorList>
    </citation>
    <scope>NUCLEOTIDE SEQUENCE [LARGE SCALE GENOMIC DNA]</scope>
    <source>
        <strain evidence="4">JCM 16601</strain>
    </source>
</reference>
<evidence type="ECO:0000256" key="2">
    <source>
        <dbReference type="SAM" id="SignalP"/>
    </source>
</evidence>
<evidence type="ECO:0000313" key="4">
    <source>
        <dbReference type="Proteomes" id="UP001500742"/>
    </source>
</evidence>
<dbReference type="InterPro" id="IPR007312">
    <property type="entry name" value="Phosphoesterase"/>
</dbReference>